<dbReference type="InterPro" id="IPR036812">
    <property type="entry name" value="NAD(P)_OxRdtase_dom_sf"/>
</dbReference>
<dbReference type="Gene3D" id="3.20.20.100">
    <property type="entry name" value="NADP-dependent oxidoreductase domain"/>
    <property type="match status" value="1"/>
</dbReference>
<comment type="caution">
    <text evidence="3">The sequence shown here is derived from an EMBL/GenBank/DDBJ whole genome shotgun (WGS) entry which is preliminary data.</text>
</comment>
<organism evidence="3 4">
    <name type="scientific">Nakamurella aerolata</name>
    <dbReference type="NCBI Taxonomy" id="1656892"/>
    <lineage>
        <taxon>Bacteria</taxon>
        <taxon>Bacillati</taxon>
        <taxon>Actinomycetota</taxon>
        <taxon>Actinomycetes</taxon>
        <taxon>Nakamurellales</taxon>
        <taxon>Nakamurellaceae</taxon>
        <taxon>Nakamurella</taxon>
    </lineage>
</organism>
<feature type="region of interest" description="Disordered" evidence="1">
    <location>
        <begin position="302"/>
        <end position="348"/>
    </location>
</feature>
<dbReference type="Proteomes" id="UP000562984">
    <property type="component" value="Unassembled WGS sequence"/>
</dbReference>
<dbReference type="AlphaFoldDB" id="A0A849A151"/>
<evidence type="ECO:0000259" key="2">
    <source>
        <dbReference type="Pfam" id="PF00248"/>
    </source>
</evidence>
<dbReference type="InterPro" id="IPR050523">
    <property type="entry name" value="AKR_Detox_Biosynth"/>
</dbReference>
<dbReference type="InterPro" id="IPR023210">
    <property type="entry name" value="NADP_OxRdtase_dom"/>
</dbReference>
<dbReference type="RefSeq" id="WP_171198017.1">
    <property type="nucleotide sequence ID" value="NZ_JABEND010000001.1"/>
</dbReference>
<name>A0A849A151_9ACTN</name>
<keyword evidence="4" id="KW-1185">Reference proteome</keyword>
<reference evidence="3 4" key="1">
    <citation type="submission" date="2020-05" db="EMBL/GenBank/DDBJ databases">
        <title>Nakamurella sp. DB0629 isolated from air conditioner.</title>
        <authorList>
            <person name="Kim D.H."/>
            <person name="Kim D.-U."/>
        </authorList>
    </citation>
    <scope>NUCLEOTIDE SEQUENCE [LARGE SCALE GENOMIC DNA]</scope>
    <source>
        <strain evidence="3 4">DB0629</strain>
    </source>
</reference>
<dbReference type="PANTHER" id="PTHR43364:SF18">
    <property type="entry name" value="OXIDOREDUCTASE"/>
    <property type="match status" value="1"/>
</dbReference>
<sequence length="348" mass="35738">MHTRRLGSSGLSVSRLGLGTMSWGRDTDADTAATQLEAFVEAGGTLVDTSNVFGDGDAESIIGTLVPDVVPRSDVVLACTTVGVGSGRGALSSALTDSLRRLGSDHVDLWQVHGFDATVPLEETCSALESAVRSGRAGYVGVSGHNAWQTATIATWMRSVGVPLASAETEFSLLDRSAEDGLFDVAALHGLGVLGWAPLARGVLTGKYRHGTPADSRGASSHYARYVDRHRTELAGRVVEAVVTAADGLGTSPLAVALAWARDRREVASSVVGARDGAQLQGVLAAEEVLLPAEIRGALDDVSADLTPDDPPGIDPAGADQDGPDPVGPGPSGSTGSRRGKATDPVDE</sequence>
<evidence type="ECO:0000256" key="1">
    <source>
        <dbReference type="SAM" id="MobiDB-lite"/>
    </source>
</evidence>
<gene>
    <name evidence="3" type="ORF">HKD39_01265</name>
</gene>
<dbReference type="Pfam" id="PF00248">
    <property type="entry name" value="Aldo_ket_red"/>
    <property type="match status" value="1"/>
</dbReference>
<dbReference type="SUPFAM" id="SSF51430">
    <property type="entry name" value="NAD(P)-linked oxidoreductase"/>
    <property type="match status" value="1"/>
</dbReference>
<protein>
    <submittedName>
        <fullName evidence="3">Aldo/keto reductase</fullName>
    </submittedName>
</protein>
<dbReference type="PANTHER" id="PTHR43364">
    <property type="entry name" value="NADH-SPECIFIC METHYLGLYOXAL REDUCTASE-RELATED"/>
    <property type="match status" value="1"/>
</dbReference>
<evidence type="ECO:0000313" key="4">
    <source>
        <dbReference type="Proteomes" id="UP000562984"/>
    </source>
</evidence>
<proteinExistence type="predicted"/>
<accession>A0A849A151</accession>
<dbReference type="EMBL" id="JABEND010000001">
    <property type="protein sequence ID" value="NNG34369.1"/>
    <property type="molecule type" value="Genomic_DNA"/>
</dbReference>
<feature type="domain" description="NADP-dependent oxidoreductase" evidence="2">
    <location>
        <begin position="15"/>
        <end position="301"/>
    </location>
</feature>
<dbReference type="GO" id="GO:0005829">
    <property type="term" value="C:cytosol"/>
    <property type="evidence" value="ECO:0007669"/>
    <property type="project" value="TreeGrafter"/>
</dbReference>
<evidence type="ECO:0000313" key="3">
    <source>
        <dbReference type="EMBL" id="NNG34369.1"/>
    </source>
</evidence>
<feature type="compositionally biased region" description="Low complexity" evidence="1">
    <location>
        <begin position="315"/>
        <end position="325"/>
    </location>
</feature>